<dbReference type="PROSITE" id="PS50041">
    <property type="entry name" value="C_TYPE_LECTIN_2"/>
    <property type="match status" value="1"/>
</dbReference>
<dbReference type="OrthoDB" id="7357196at2759"/>
<evidence type="ECO:0000313" key="3">
    <source>
        <dbReference type="EMBL" id="PIC37666.1"/>
    </source>
</evidence>
<dbReference type="InterPro" id="IPR001304">
    <property type="entry name" value="C-type_lectin-like"/>
</dbReference>
<dbReference type="Proteomes" id="UP000230233">
    <property type="component" value="Chromosome IV"/>
</dbReference>
<gene>
    <name evidence="3" type="primary">Cnig_chr_IV.g16215</name>
    <name evidence="3" type="ORF">B9Z55_016215</name>
</gene>
<dbReference type="InterPro" id="IPR016186">
    <property type="entry name" value="C-type_lectin-like/link_sf"/>
</dbReference>
<evidence type="ECO:0000259" key="2">
    <source>
        <dbReference type="PROSITE" id="PS50041"/>
    </source>
</evidence>
<dbReference type="GO" id="GO:0045087">
    <property type="term" value="P:innate immune response"/>
    <property type="evidence" value="ECO:0007669"/>
    <property type="project" value="TreeGrafter"/>
</dbReference>
<dbReference type="AlphaFoldDB" id="A0A2G5UEK4"/>
<name>A0A2G5UEK4_9PELO</name>
<sequence>MISQLILVSLMISSVVADCPYPDRLIDGLCFTFVDIPKTFWEADEWCSYKAPNAWSYLALEENDIHANWLAKTAGLVFSSKYFWIGVYRPTANDNFRTILNRYLTYENFGQINPSMNYAAGRTSDGKWVTLPQEEKLPFICSYKPSDPVMKRRLP</sequence>
<accession>A0A2G5UEK4</accession>
<dbReference type="InterPro" id="IPR016187">
    <property type="entry name" value="CTDL_fold"/>
</dbReference>
<organism evidence="3 4">
    <name type="scientific">Caenorhabditis nigoni</name>
    <dbReference type="NCBI Taxonomy" id="1611254"/>
    <lineage>
        <taxon>Eukaryota</taxon>
        <taxon>Metazoa</taxon>
        <taxon>Ecdysozoa</taxon>
        <taxon>Nematoda</taxon>
        <taxon>Chromadorea</taxon>
        <taxon>Rhabditida</taxon>
        <taxon>Rhabditina</taxon>
        <taxon>Rhabditomorpha</taxon>
        <taxon>Rhabditoidea</taxon>
        <taxon>Rhabditidae</taxon>
        <taxon>Peloderinae</taxon>
        <taxon>Caenorhabditis</taxon>
    </lineage>
</organism>
<dbReference type="Pfam" id="PF00059">
    <property type="entry name" value="Lectin_C"/>
    <property type="match status" value="1"/>
</dbReference>
<protein>
    <recommendedName>
        <fullName evidence="2">C-type lectin domain-containing protein</fullName>
    </recommendedName>
</protein>
<feature type="signal peptide" evidence="1">
    <location>
        <begin position="1"/>
        <end position="17"/>
    </location>
</feature>
<proteinExistence type="predicted"/>
<dbReference type="SMART" id="SM00034">
    <property type="entry name" value="CLECT"/>
    <property type="match status" value="1"/>
</dbReference>
<keyword evidence="4" id="KW-1185">Reference proteome</keyword>
<dbReference type="Gene3D" id="3.10.100.10">
    <property type="entry name" value="Mannose-Binding Protein A, subunit A"/>
    <property type="match status" value="1"/>
</dbReference>
<dbReference type="SUPFAM" id="SSF56436">
    <property type="entry name" value="C-type lectin-like"/>
    <property type="match status" value="1"/>
</dbReference>
<evidence type="ECO:0000256" key="1">
    <source>
        <dbReference type="SAM" id="SignalP"/>
    </source>
</evidence>
<comment type="caution">
    <text evidence="3">The sequence shown here is derived from an EMBL/GenBank/DDBJ whole genome shotgun (WGS) entry which is preliminary data.</text>
</comment>
<reference evidence="4" key="1">
    <citation type="submission" date="2017-10" db="EMBL/GenBank/DDBJ databases">
        <title>Rapid genome shrinkage in a self-fertile nematode reveals novel sperm competition proteins.</title>
        <authorList>
            <person name="Yin D."/>
            <person name="Schwarz E.M."/>
            <person name="Thomas C.G."/>
            <person name="Felde R.L."/>
            <person name="Korf I.F."/>
            <person name="Cutter A.D."/>
            <person name="Schartner C.M."/>
            <person name="Ralston E.J."/>
            <person name="Meyer B.J."/>
            <person name="Haag E.S."/>
        </authorList>
    </citation>
    <scope>NUCLEOTIDE SEQUENCE [LARGE SCALE GENOMIC DNA]</scope>
    <source>
        <strain evidence="4">JU1422</strain>
    </source>
</reference>
<dbReference type="STRING" id="1611254.A0A2G5UEK4"/>
<feature type="domain" description="C-type lectin" evidence="2">
    <location>
        <begin position="26"/>
        <end position="142"/>
    </location>
</feature>
<evidence type="ECO:0000313" key="4">
    <source>
        <dbReference type="Proteomes" id="UP000230233"/>
    </source>
</evidence>
<dbReference type="EMBL" id="PDUG01000004">
    <property type="protein sequence ID" value="PIC37666.1"/>
    <property type="molecule type" value="Genomic_DNA"/>
</dbReference>
<dbReference type="PANTHER" id="PTHR23062">
    <property type="entry name" value="HYPOTHETICAL PROTEIN C.ELEGANS"/>
    <property type="match status" value="1"/>
</dbReference>
<dbReference type="PANTHER" id="PTHR23062:SF11">
    <property type="entry name" value="C-TYPE LECTIN DOMAIN-CONTAINING PROTEIN"/>
    <property type="match status" value="1"/>
</dbReference>
<feature type="chain" id="PRO_5013754534" description="C-type lectin domain-containing protein" evidence="1">
    <location>
        <begin position="18"/>
        <end position="155"/>
    </location>
</feature>
<keyword evidence="1" id="KW-0732">Signal</keyword>
<dbReference type="CDD" id="cd00037">
    <property type="entry name" value="CLECT"/>
    <property type="match status" value="1"/>
</dbReference>